<feature type="region of interest" description="Disordered" evidence="3">
    <location>
        <begin position="244"/>
        <end position="276"/>
    </location>
</feature>
<dbReference type="Proteomes" id="UP000799753">
    <property type="component" value="Unassembled WGS sequence"/>
</dbReference>
<feature type="domain" description="MIF4G" evidence="4">
    <location>
        <begin position="672"/>
        <end position="880"/>
    </location>
</feature>
<reference evidence="5" key="1">
    <citation type="journal article" date="2020" name="Stud. Mycol.">
        <title>101 Dothideomycetes genomes: a test case for predicting lifestyles and emergence of pathogens.</title>
        <authorList>
            <person name="Haridas S."/>
            <person name="Albert R."/>
            <person name="Binder M."/>
            <person name="Bloem J."/>
            <person name="Labutti K."/>
            <person name="Salamov A."/>
            <person name="Andreopoulos B."/>
            <person name="Baker S."/>
            <person name="Barry K."/>
            <person name="Bills G."/>
            <person name="Bluhm B."/>
            <person name="Cannon C."/>
            <person name="Castanera R."/>
            <person name="Culley D."/>
            <person name="Daum C."/>
            <person name="Ezra D."/>
            <person name="Gonzalez J."/>
            <person name="Henrissat B."/>
            <person name="Kuo A."/>
            <person name="Liang C."/>
            <person name="Lipzen A."/>
            <person name="Lutzoni F."/>
            <person name="Magnuson J."/>
            <person name="Mondo S."/>
            <person name="Nolan M."/>
            <person name="Ohm R."/>
            <person name="Pangilinan J."/>
            <person name="Park H.-J."/>
            <person name="Ramirez L."/>
            <person name="Alfaro M."/>
            <person name="Sun H."/>
            <person name="Tritt A."/>
            <person name="Yoshinaga Y."/>
            <person name="Zwiers L.-H."/>
            <person name="Turgeon B."/>
            <person name="Goodwin S."/>
            <person name="Spatafora J."/>
            <person name="Crous P."/>
            <person name="Grigoriev I."/>
        </authorList>
    </citation>
    <scope>NUCLEOTIDE SEQUENCE</scope>
    <source>
        <strain evidence="5">CBS 473.64</strain>
    </source>
</reference>
<feature type="compositionally biased region" description="Polar residues" evidence="3">
    <location>
        <begin position="1197"/>
        <end position="1212"/>
    </location>
</feature>
<organism evidence="5 6">
    <name type="scientific">Massarina eburnea CBS 473.64</name>
    <dbReference type="NCBI Taxonomy" id="1395130"/>
    <lineage>
        <taxon>Eukaryota</taxon>
        <taxon>Fungi</taxon>
        <taxon>Dikarya</taxon>
        <taxon>Ascomycota</taxon>
        <taxon>Pezizomycotina</taxon>
        <taxon>Dothideomycetes</taxon>
        <taxon>Pleosporomycetidae</taxon>
        <taxon>Pleosporales</taxon>
        <taxon>Massarineae</taxon>
        <taxon>Massarinaceae</taxon>
        <taxon>Massarina</taxon>
    </lineage>
</organism>
<feature type="region of interest" description="Disordered" evidence="3">
    <location>
        <begin position="904"/>
        <end position="988"/>
    </location>
</feature>
<dbReference type="FunFam" id="1.25.40.180:FF:000052">
    <property type="entry name" value="Nonsense-mediated mRNA decay factor"/>
    <property type="match status" value="1"/>
</dbReference>
<dbReference type="SMART" id="SM00543">
    <property type="entry name" value="MIF4G"/>
    <property type="match status" value="2"/>
</dbReference>
<dbReference type="GO" id="GO:0000184">
    <property type="term" value="P:nuclear-transcribed mRNA catabolic process, nonsense-mediated decay"/>
    <property type="evidence" value="ECO:0007669"/>
    <property type="project" value="InterPro"/>
</dbReference>
<evidence type="ECO:0000313" key="6">
    <source>
        <dbReference type="Proteomes" id="UP000799753"/>
    </source>
</evidence>
<dbReference type="FunFam" id="1.25.40.180:FF:000037">
    <property type="entry name" value="Nonsense-mediated mRNA decay factor (Upf2)"/>
    <property type="match status" value="1"/>
</dbReference>
<feature type="compositionally biased region" description="Polar residues" evidence="3">
    <location>
        <begin position="1053"/>
        <end position="1064"/>
    </location>
</feature>
<evidence type="ECO:0000259" key="4">
    <source>
        <dbReference type="SMART" id="SM00543"/>
    </source>
</evidence>
<dbReference type="GO" id="GO:0003723">
    <property type="term" value="F:RNA binding"/>
    <property type="evidence" value="ECO:0007669"/>
    <property type="project" value="InterPro"/>
</dbReference>
<dbReference type="Pfam" id="PF02854">
    <property type="entry name" value="MIF4G"/>
    <property type="match status" value="2"/>
</dbReference>
<dbReference type="InterPro" id="IPR003890">
    <property type="entry name" value="MIF4G-like_typ-3"/>
</dbReference>
<protein>
    <submittedName>
        <fullName evidence="5">MIF4G domain-containing protein</fullName>
    </submittedName>
</protein>
<proteinExistence type="predicted"/>
<dbReference type="InterPro" id="IPR039762">
    <property type="entry name" value="Nmd2/UPF2"/>
</dbReference>
<feature type="region of interest" description="Disordered" evidence="3">
    <location>
        <begin position="1014"/>
        <end position="1064"/>
    </location>
</feature>
<feature type="domain" description="MIF4G" evidence="4">
    <location>
        <begin position="467"/>
        <end position="657"/>
    </location>
</feature>
<comment type="subcellular location">
    <subcellularLocation>
        <location evidence="1">Cytoplasm</location>
    </subcellularLocation>
</comment>
<name>A0A6A6RZ50_9PLEO</name>
<accession>A0A6A6RZ50</accession>
<feature type="region of interest" description="Disordered" evidence="3">
    <location>
        <begin position="1092"/>
        <end position="1225"/>
    </location>
</feature>
<dbReference type="EMBL" id="MU006786">
    <property type="protein sequence ID" value="KAF2639488.1"/>
    <property type="molecule type" value="Genomic_DNA"/>
</dbReference>
<feature type="compositionally biased region" description="Acidic residues" evidence="3">
    <location>
        <begin position="913"/>
        <end position="954"/>
    </location>
</feature>
<evidence type="ECO:0000256" key="2">
    <source>
        <dbReference type="ARBA" id="ARBA00022490"/>
    </source>
</evidence>
<dbReference type="PANTHER" id="PTHR12839">
    <property type="entry name" value="NONSENSE-MEDIATED MRNA DECAY PROTEIN 2 UP-FRAMESHIFT SUPPRESSOR 2"/>
    <property type="match status" value="1"/>
</dbReference>
<dbReference type="SUPFAM" id="SSF48371">
    <property type="entry name" value="ARM repeat"/>
    <property type="match status" value="2"/>
</dbReference>
<keyword evidence="2" id="KW-0963">Cytoplasm</keyword>
<gene>
    <name evidence="5" type="ORF">P280DRAFT_518904</name>
</gene>
<dbReference type="Pfam" id="PF04050">
    <property type="entry name" value="Upf2"/>
    <property type="match status" value="1"/>
</dbReference>
<feature type="compositionally biased region" description="Low complexity" evidence="3">
    <location>
        <begin position="1025"/>
        <end position="1041"/>
    </location>
</feature>
<evidence type="ECO:0000313" key="5">
    <source>
        <dbReference type="EMBL" id="KAF2639488.1"/>
    </source>
</evidence>
<dbReference type="Gene3D" id="4.10.80.160">
    <property type="match status" value="1"/>
</dbReference>
<evidence type="ECO:0000256" key="1">
    <source>
        <dbReference type="ARBA" id="ARBA00004496"/>
    </source>
</evidence>
<sequence>MERQRKRELRELNFRAWAGEQNIFPVQKSLDSSMKKNTAFIKRLRTSVQAASQAQFILDVQTLSLHKYLSEIISACYEGLCKLKTPAEIAAGIEIVSALHQRFGPAEFTSYLAWYIGRGLSTPDKSQLKTLPQDVREREEKERLARQRVLLRVATELWLVAVLRSLEDVARPEEAAKSKENVKLVEASSKRAAANGNADAEPFPLEVLKDMLGHDREHINLPLLVIFVKAFSWDILGAKSSAAEGRKTVNDDGSTTTDKNEEASSADEDDNTQDPPIIAPELQQRFKNILTRYFEDVKAHLLRDKKQLIAQGRKNAEAYVKSGEVFEDRQANYERQTKTQERLATNAQVLADALSLEMPDLKEKDTSANAGDGLIGLVKTGEYLRGQGEGPGIWEDEDERRFYENLIDLKDRVPGILLEDPKKKKAEDEPVGKKVEAKVEIEEKENIPVDADEQSTAIANKSVGAQVDAVLARLPELNSKDTVDQTAIDFCFLNSKASRNRLIKAVQDIPKGRSDLLPLYARLIATLGKYMPDLSQGLVSYLDDEFRSLQRRKSKDFLGQVRLQNVRYLAELTKFGVVPEHVIFHCLKVSLDDFSRVNIEIICNLLENCGRYLLRNPETSPRMTSFLETLQRKKSAQVLGQQERMLIENAMYFVNPPERAAIEQKERTPTELFLRKIMYQDLTRRTVDKTVRFIRKMHWEEEEITTLLHKIFSKPGKIKYSNVHLLAIILGTIHRYHQDFAISVIDDLLESITLGLELNDFKFNQRRIAEVKYLGEMYIYRLVDSPLVFDTLYKLLNYGWGGGYARPGLINPLDLPDDYFRIRLVCNLLETCGMYYDKGAAKKKLDFFLGYFQYYLCLKDPLPLDAEFIVQDAYNLTRPHWKLITNLEEASRIFAEAVKDNYQSSAVGKQAEPDEDELSASDDDADGPDDEDIVMPDEDGEKSSGDEGEDSGDDEPTKKASSDDEEEQIIVTRQEDERDPEAEAEFDRELAKLMSESVESRKFERKPVFDVPLPMRRGREAAAPTEEASNEASAQASTTNTVKFSLLSKRGNKTQTRSIDLPSDSTFAVAMRNKQQAEREEQQRIKNLVLNYDLRDDDTEGESPFHYDLSPNENRKCTEPSQGLEKTHNPYAQPRLDKGGNARSNQRSRKLQLSDVNWYGKSSTSQPKDRPRTSRSSVTDAEALASNLRENQRDGPVSSTVGRRKSSYQSRRPYSVRDDPKYIPG</sequence>
<dbReference type="AlphaFoldDB" id="A0A6A6RZ50"/>
<evidence type="ECO:0000256" key="3">
    <source>
        <dbReference type="SAM" id="MobiDB-lite"/>
    </source>
</evidence>
<keyword evidence="6" id="KW-1185">Reference proteome</keyword>
<dbReference type="Gene3D" id="1.25.40.180">
    <property type="match status" value="3"/>
</dbReference>
<dbReference type="GO" id="GO:0005737">
    <property type="term" value="C:cytoplasm"/>
    <property type="evidence" value="ECO:0007669"/>
    <property type="project" value="UniProtKB-SubCell"/>
</dbReference>
<dbReference type="InterPro" id="IPR007193">
    <property type="entry name" value="Upf2/Nmd2_C"/>
</dbReference>
<feature type="compositionally biased region" description="Basic and acidic residues" evidence="3">
    <location>
        <begin position="1215"/>
        <end position="1225"/>
    </location>
</feature>
<dbReference type="OrthoDB" id="27832at2759"/>
<dbReference type="PANTHER" id="PTHR12839:SF7">
    <property type="entry name" value="REGULATOR OF NONSENSE TRANSCRIPTS 2"/>
    <property type="match status" value="1"/>
</dbReference>
<dbReference type="InterPro" id="IPR016024">
    <property type="entry name" value="ARM-type_fold"/>
</dbReference>
<dbReference type="GO" id="GO:0035145">
    <property type="term" value="C:exon-exon junction complex"/>
    <property type="evidence" value="ECO:0007669"/>
    <property type="project" value="TreeGrafter"/>
</dbReference>